<dbReference type="GO" id="GO:0032259">
    <property type="term" value="P:methylation"/>
    <property type="evidence" value="ECO:0007669"/>
    <property type="project" value="UniProtKB-KW"/>
</dbReference>
<evidence type="ECO:0000313" key="11">
    <source>
        <dbReference type="RefSeq" id="XP_006017793.1"/>
    </source>
</evidence>
<organism evidence="11">
    <name type="scientific">Alligator sinensis</name>
    <name type="common">Chinese alligator</name>
    <dbReference type="NCBI Taxonomy" id="38654"/>
    <lineage>
        <taxon>Eukaryota</taxon>
        <taxon>Metazoa</taxon>
        <taxon>Chordata</taxon>
        <taxon>Craniata</taxon>
        <taxon>Vertebrata</taxon>
        <taxon>Euteleostomi</taxon>
        <taxon>Archelosauria</taxon>
        <taxon>Archosauria</taxon>
        <taxon>Crocodylia</taxon>
        <taxon>Alligatoridae</taxon>
        <taxon>Alligatorinae</taxon>
        <taxon>Alligator</taxon>
    </lineage>
</organism>
<proteinExistence type="inferred from homology"/>
<dbReference type="RefSeq" id="XP_025052584.1">
    <property type="nucleotide sequence ID" value="XM_025196799.1"/>
</dbReference>
<dbReference type="InterPro" id="IPR029063">
    <property type="entry name" value="SAM-dependent_MTases_sf"/>
</dbReference>
<dbReference type="eggNOG" id="KOG2920">
    <property type="taxonomic scope" value="Eukaryota"/>
</dbReference>
<evidence type="ECO:0000313" key="15">
    <source>
        <dbReference type="RefSeq" id="XP_025052584.1"/>
    </source>
</evidence>
<keyword evidence="8" id="KW-0539">Nucleus</keyword>
<dbReference type="PANTHER" id="PTHR14614:SF39">
    <property type="entry name" value="HISTIDINE PROTEIN METHYLTRANSFERASE 1 HOMOLOG"/>
    <property type="match status" value="1"/>
</dbReference>
<evidence type="ECO:0000256" key="1">
    <source>
        <dbReference type="ARBA" id="ARBA00004123"/>
    </source>
</evidence>
<dbReference type="SUPFAM" id="SSF53335">
    <property type="entry name" value="S-adenosyl-L-methionine-dependent methyltransferases"/>
    <property type="match status" value="1"/>
</dbReference>
<sequence>MAFQFNFSIKENVENKLEALGDTDLLLGSAQDALRNQKGSTESKEVSSEEHATLQESLHAYKVAPETADLVASCCPEPAEDENQNETLSKKQSCKVAREHNIPDNVDKVLENKVVEALSGLYHVNISVVEMTLSDGSHGEDIVSKSISSHSDLLPGVYEGGMKIWECTFDLIDYLSTAEIQFVNKTVLDLGCGAGLLGIVALKGKAEKVHFQDFNGIVIDEITLPNVVANCAGGNGSDDGNRGAGEPTSKRLKKADCSPGLLSKCKFFSGEWSEFSQLLSSDGKLISKYDIILTSETIYNPDYYSALHNTLSKLLSKNGCVYLASKAHYFGVGGGVHLFEKLIEERNVFRTRTVKIINEGLKRFIIEMAFKSSS</sequence>
<keyword evidence="10" id="KW-1185">Reference proteome</keyword>
<dbReference type="Pfam" id="PF10294">
    <property type="entry name" value="Methyltransf_16"/>
    <property type="match status" value="1"/>
</dbReference>
<evidence type="ECO:0000256" key="2">
    <source>
        <dbReference type="ARBA" id="ARBA00004496"/>
    </source>
</evidence>
<evidence type="ECO:0000313" key="10">
    <source>
        <dbReference type="Proteomes" id="UP000189705"/>
    </source>
</evidence>
<dbReference type="GO" id="GO:0005737">
    <property type="term" value="C:cytoplasm"/>
    <property type="evidence" value="ECO:0007669"/>
    <property type="project" value="UniProtKB-SubCell"/>
</dbReference>
<dbReference type="EC" id="2.1.1.85" evidence="3"/>
<dbReference type="RefSeq" id="XP_025052583.1">
    <property type="nucleotide sequence ID" value="XM_025196798.1"/>
</dbReference>
<evidence type="ECO:0000256" key="4">
    <source>
        <dbReference type="ARBA" id="ARBA00022490"/>
    </source>
</evidence>
<dbReference type="KEGG" id="asn:102369706"/>
<evidence type="ECO:0000313" key="13">
    <source>
        <dbReference type="RefSeq" id="XP_025052582.1"/>
    </source>
</evidence>
<evidence type="ECO:0000256" key="3">
    <source>
        <dbReference type="ARBA" id="ARBA00012533"/>
    </source>
</evidence>
<dbReference type="RefSeq" id="XP_025052582.1">
    <property type="nucleotide sequence ID" value="XM_025196797.1"/>
</dbReference>
<dbReference type="RefSeq" id="XP_006017793.1">
    <property type="nucleotide sequence ID" value="XM_006017731.2"/>
</dbReference>
<accession>A0A1U7RP29</accession>
<evidence type="ECO:0000256" key="8">
    <source>
        <dbReference type="ARBA" id="ARBA00023242"/>
    </source>
</evidence>
<keyword evidence="4" id="KW-0963">Cytoplasm</keyword>
<dbReference type="STRING" id="38654.A0A1U7RP29"/>
<evidence type="ECO:0000256" key="9">
    <source>
        <dbReference type="ARBA" id="ARBA00038126"/>
    </source>
</evidence>
<evidence type="ECO:0000256" key="7">
    <source>
        <dbReference type="ARBA" id="ARBA00022691"/>
    </source>
</evidence>
<gene>
    <name evidence="11 12 13 14 15" type="primary">METTL18</name>
</gene>
<name>A0A1U7RP29_ALLSI</name>
<reference evidence="11" key="1">
    <citation type="submission" date="2022-04" db="UniProtKB">
        <authorList>
            <consortium name="RefSeq"/>
        </authorList>
    </citation>
    <scope>IDENTIFICATION</scope>
</reference>
<comment type="subcellular location">
    <subcellularLocation>
        <location evidence="2">Cytoplasm</location>
    </subcellularLocation>
    <subcellularLocation>
        <location evidence="1">Nucleus</location>
    </subcellularLocation>
</comment>
<dbReference type="GO" id="GO:0005634">
    <property type="term" value="C:nucleus"/>
    <property type="evidence" value="ECO:0007669"/>
    <property type="project" value="UniProtKB-SubCell"/>
</dbReference>
<evidence type="ECO:0000256" key="5">
    <source>
        <dbReference type="ARBA" id="ARBA00022603"/>
    </source>
</evidence>
<dbReference type="PANTHER" id="PTHR14614">
    <property type="entry name" value="HEPATOCELLULAR CARCINOMA-ASSOCIATED ANTIGEN"/>
    <property type="match status" value="1"/>
</dbReference>
<keyword evidence="7" id="KW-0949">S-adenosyl-L-methionine</keyword>
<protein>
    <recommendedName>
        <fullName evidence="3">protein-histidine N-methyltransferase</fullName>
        <ecNumber evidence="3">2.1.1.85</ecNumber>
    </recommendedName>
</protein>
<dbReference type="GO" id="GO:0018064">
    <property type="term" value="F:protein-L-histidine N-tele-methyltransferase activity"/>
    <property type="evidence" value="ECO:0007669"/>
    <property type="project" value="UniProtKB-EC"/>
</dbReference>
<dbReference type="AlphaFoldDB" id="A0A1U7RP29"/>
<comment type="similarity">
    <text evidence="9">Belongs to the methyltransferase superfamily. METTL18 family.</text>
</comment>
<dbReference type="Proteomes" id="UP000189705">
    <property type="component" value="Unplaced"/>
</dbReference>
<keyword evidence="5 11" id="KW-0489">Methyltransferase</keyword>
<dbReference type="Gene3D" id="3.40.50.150">
    <property type="entry name" value="Vaccinia Virus protein VP39"/>
    <property type="match status" value="1"/>
</dbReference>
<dbReference type="InterPro" id="IPR019410">
    <property type="entry name" value="Methyltransf_16"/>
</dbReference>
<evidence type="ECO:0000256" key="6">
    <source>
        <dbReference type="ARBA" id="ARBA00022679"/>
    </source>
</evidence>
<evidence type="ECO:0000313" key="12">
    <source>
        <dbReference type="RefSeq" id="XP_014372417.1"/>
    </source>
</evidence>
<evidence type="ECO:0000313" key="14">
    <source>
        <dbReference type="RefSeq" id="XP_025052583.1"/>
    </source>
</evidence>
<dbReference type="RefSeq" id="XP_014372417.1">
    <property type="nucleotide sequence ID" value="XM_014516931.2"/>
</dbReference>
<keyword evidence="6" id="KW-0808">Transferase</keyword>
<dbReference type="CTD" id="92342"/>
<dbReference type="GeneID" id="102369706"/>